<name>A0A8J3BFG4_9ACTN</name>
<protein>
    <submittedName>
        <fullName evidence="2">Uncharacterized protein</fullName>
    </submittedName>
</protein>
<reference evidence="2" key="1">
    <citation type="journal article" date="2014" name="Int. J. Syst. Evol. Microbiol.">
        <title>Complete genome sequence of Corynebacterium casei LMG S-19264T (=DSM 44701T), isolated from a smear-ripened cheese.</title>
        <authorList>
            <consortium name="US DOE Joint Genome Institute (JGI-PGF)"/>
            <person name="Walter F."/>
            <person name="Albersmeier A."/>
            <person name="Kalinowski J."/>
            <person name="Ruckert C."/>
        </authorList>
    </citation>
    <scope>NUCLEOTIDE SEQUENCE</scope>
    <source>
        <strain evidence="2">JCM 3091</strain>
    </source>
</reference>
<gene>
    <name evidence="2" type="ORF">GCM10010124_07560</name>
</gene>
<keyword evidence="1" id="KW-0472">Membrane</keyword>
<dbReference type="Proteomes" id="UP000662200">
    <property type="component" value="Unassembled WGS sequence"/>
</dbReference>
<accession>A0A8J3BFG4</accession>
<sequence length="58" mass="5852">MVMAMPDTYNDPSGNTAQFQAFVTSPPPAPAKRTPVGLIVGGVVLGVAVLAALAWALA</sequence>
<dbReference type="EMBL" id="BMQC01000002">
    <property type="protein sequence ID" value="GGK17520.1"/>
    <property type="molecule type" value="Genomic_DNA"/>
</dbReference>
<evidence type="ECO:0000256" key="1">
    <source>
        <dbReference type="SAM" id="Phobius"/>
    </source>
</evidence>
<feature type="transmembrane region" description="Helical" evidence="1">
    <location>
        <begin position="36"/>
        <end position="57"/>
    </location>
</feature>
<keyword evidence="1" id="KW-1133">Transmembrane helix</keyword>
<keyword evidence="3" id="KW-1185">Reference proteome</keyword>
<comment type="caution">
    <text evidence="2">The sequence shown here is derived from an EMBL/GenBank/DDBJ whole genome shotgun (WGS) entry which is preliminary data.</text>
</comment>
<keyword evidence="1" id="KW-0812">Transmembrane</keyword>
<evidence type="ECO:0000313" key="2">
    <source>
        <dbReference type="EMBL" id="GGK17520.1"/>
    </source>
</evidence>
<proteinExistence type="predicted"/>
<organism evidence="2 3">
    <name type="scientific">Pilimelia terevasa</name>
    <dbReference type="NCBI Taxonomy" id="53372"/>
    <lineage>
        <taxon>Bacteria</taxon>
        <taxon>Bacillati</taxon>
        <taxon>Actinomycetota</taxon>
        <taxon>Actinomycetes</taxon>
        <taxon>Micromonosporales</taxon>
        <taxon>Micromonosporaceae</taxon>
        <taxon>Pilimelia</taxon>
    </lineage>
</organism>
<evidence type="ECO:0000313" key="3">
    <source>
        <dbReference type="Proteomes" id="UP000662200"/>
    </source>
</evidence>
<reference evidence="2" key="2">
    <citation type="submission" date="2020-09" db="EMBL/GenBank/DDBJ databases">
        <authorList>
            <person name="Sun Q."/>
            <person name="Ohkuma M."/>
        </authorList>
    </citation>
    <scope>NUCLEOTIDE SEQUENCE</scope>
    <source>
        <strain evidence="2">JCM 3091</strain>
    </source>
</reference>
<dbReference type="AlphaFoldDB" id="A0A8J3BFG4"/>